<dbReference type="Gene3D" id="3.60.10.10">
    <property type="entry name" value="Endonuclease/exonuclease/phosphatase"/>
    <property type="match status" value="1"/>
</dbReference>
<name>A0ABR1EFL5_NECAM</name>
<accession>A0ABR1EFL5</accession>
<dbReference type="EMBL" id="JAVFWL010000006">
    <property type="protein sequence ID" value="KAK6761482.1"/>
    <property type="molecule type" value="Genomic_DNA"/>
</dbReference>
<sequence>MTDRPVITIESYTIYCDDADENEIGGCAIAVRKKDCKDLVEEFGLTSSRCAFLRLRDRRGRKLWIVSAHAPTETAEDNSKDAFYDEINTLISKISSEQIIVGIDANAKIELEQHRTVVTVWLTCANRRAS</sequence>
<gene>
    <name evidence="1" type="primary">Necator_chrX.g22684</name>
    <name evidence="1" type="ORF">RB195_022521</name>
</gene>
<dbReference type="SUPFAM" id="SSF56219">
    <property type="entry name" value="DNase I-like"/>
    <property type="match status" value="1"/>
</dbReference>
<comment type="caution">
    <text evidence="1">The sequence shown here is derived from an EMBL/GenBank/DDBJ whole genome shotgun (WGS) entry which is preliminary data.</text>
</comment>
<dbReference type="InterPro" id="IPR036691">
    <property type="entry name" value="Endo/exonu/phosph_ase_sf"/>
</dbReference>
<organism evidence="1 2">
    <name type="scientific">Necator americanus</name>
    <name type="common">Human hookworm</name>
    <dbReference type="NCBI Taxonomy" id="51031"/>
    <lineage>
        <taxon>Eukaryota</taxon>
        <taxon>Metazoa</taxon>
        <taxon>Ecdysozoa</taxon>
        <taxon>Nematoda</taxon>
        <taxon>Chromadorea</taxon>
        <taxon>Rhabditida</taxon>
        <taxon>Rhabditina</taxon>
        <taxon>Rhabditomorpha</taxon>
        <taxon>Strongyloidea</taxon>
        <taxon>Ancylostomatidae</taxon>
        <taxon>Bunostominae</taxon>
        <taxon>Necator</taxon>
    </lineage>
</organism>
<evidence type="ECO:0000313" key="2">
    <source>
        <dbReference type="Proteomes" id="UP001303046"/>
    </source>
</evidence>
<reference evidence="1 2" key="1">
    <citation type="submission" date="2023-08" db="EMBL/GenBank/DDBJ databases">
        <title>A Necator americanus chromosomal reference genome.</title>
        <authorList>
            <person name="Ilik V."/>
            <person name="Petrzelkova K.J."/>
            <person name="Pardy F."/>
            <person name="Fuh T."/>
            <person name="Niatou-Singa F.S."/>
            <person name="Gouil Q."/>
            <person name="Baker L."/>
            <person name="Ritchie M.E."/>
            <person name="Jex A.R."/>
            <person name="Gazzola D."/>
            <person name="Li H."/>
            <person name="Toshio Fujiwara R."/>
            <person name="Zhan B."/>
            <person name="Aroian R.V."/>
            <person name="Pafco B."/>
            <person name="Schwarz E.M."/>
        </authorList>
    </citation>
    <scope>NUCLEOTIDE SEQUENCE [LARGE SCALE GENOMIC DNA]</scope>
    <source>
        <strain evidence="1 2">Aroian</strain>
        <tissue evidence="1">Whole animal</tissue>
    </source>
</reference>
<keyword evidence="2" id="KW-1185">Reference proteome</keyword>
<protein>
    <submittedName>
        <fullName evidence="1">Uncharacterized protein</fullName>
    </submittedName>
</protein>
<dbReference type="Proteomes" id="UP001303046">
    <property type="component" value="Unassembled WGS sequence"/>
</dbReference>
<evidence type="ECO:0000313" key="1">
    <source>
        <dbReference type="EMBL" id="KAK6761482.1"/>
    </source>
</evidence>
<proteinExistence type="predicted"/>